<dbReference type="GO" id="GO:0003677">
    <property type="term" value="F:DNA binding"/>
    <property type="evidence" value="ECO:0007669"/>
    <property type="project" value="UniProtKB-KW"/>
</dbReference>
<evidence type="ECO:0000256" key="4">
    <source>
        <dbReference type="ARBA" id="ARBA00022840"/>
    </source>
</evidence>
<proteinExistence type="predicted"/>
<keyword evidence="3 7" id="KW-0378">Hydrolase</keyword>
<evidence type="ECO:0000256" key="1">
    <source>
        <dbReference type="ARBA" id="ARBA00004123"/>
    </source>
</evidence>
<dbReference type="EMBL" id="SNRW01001442">
    <property type="protein sequence ID" value="KAA6396373.1"/>
    <property type="molecule type" value="Genomic_DNA"/>
</dbReference>
<dbReference type="GO" id="GO:0000812">
    <property type="term" value="C:Swr1 complex"/>
    <property type="evidence" value="ECO:0007669"/>
    <property type="project" value="TreeGrafter"/>
</dbReference>
<dbReference type="PANTHER" id="PTHR45685:SF1">
    <property type="entry name" value="HELICASE SRCAP"/>
    <property type="match status" value="1"/>
</dbReference>
<dbReference type="AlphaFoldDB" id="A0A5J4WNI6"/>
<gene>
    <name evidence="7" type="ORF">EZS28_008099</name>
</gene>
<dbReference type="GO" id="GO:0005524">
    <property type="term" value="F:ATP binding"/>
    <property type="evidence" value="ECO:0007669"/>
    <property type="project" value="UniProtKB-KW"/>
</dbReference>
<dbReference type="InterPro" id="IPR000330">
    <property type="entry name" value="SNF2_N"/>
</dbReference>
<evidence type="ECO:0000259" key="6">
    <source>
        <dbReference type="Pfam" id="PF00176"/>
    </source>
</evidence>
<dbReference type="PANTHER" id="PTHR45685">
    <property type="entry name" value="HELICASE SRCAP-RELATED"/>
    <property type="match status" value="1"/>
</dbReference>
<comment type="subcellular location">
    <subcellularLocation>
        <location evidence="1">Nucleus</location>
    </subcellularLocation>
</comment>
<dbReference type="OrthoDB" id="372624at2759"/>
<dbReference type="InterPro" id="IPR038718">
    <property type="entry name" value="SNF2-like_sf"/>
</dbReference>
<dbReference type="GO" id="GO:0006338">
    <property type="term" value="P:chromatin remodeling"/>
    <property type="evidence" value="ECO:0007669"/>
    <property type="project" value="TreeGrafter"/>
</dbReference>
<dbReference type="GO" id="GO:0042393">
    <property type="term" value="F:histone binding"/>
    <property type="evidence" value="ECO:0007669"/>
    <property type="project" value="TreeGrafter"/>
</dbReference>
<evidence type="ECO:0000256" key="3">
    <source>
        <dbReference type="ARBA" id="ARBA00022806"/>
    </source>
</evidence>
<keyword evidence="4" id="KW-0067">ATP-binding</keyword>
<accession>A0A5J4WNI6</accession>
<evidence type="ECO:0000256" key="5">
    <source>
        <dbReference type="ARBA" id="ARBA00023125"/>
    </source>
</evidence>
<feature type="domain" description="SNF2 N-terminal" evidence="6">
    <location>
        <begin position="40"/>
        <end position="95"/>
    </location>
</feature>
<dbReference type="InterPro" id="IPR027417">
    <property type="entry name" value="P-loop_NTPase"/>
</dbReference>
<keyword evidence="5" id="KW-0238">DNA-binding</keyword>
<keyword evidence="2" id="KW-0547">Nucleotide-binding</keyword>
<comment type="caution">
    <text evidence="7">The sequence shown here is derived from an EMBL/GenBank/DDBJ whole genome shotgun (WGS) entry which is preliminary data.</text>
</comment>
<evidence type="ECO:0000313" key="7">
    <source>
        <dbReference type="EMBL" id="KAA6396373.1"/>
    </source>
</evidence>
<sequence>MLAVSAKASSAAPTGFTLDSMKVRTKVPHLMRGPGPLREYQIIGLDWLATMYDNGLNVILADEMGLGKTIMAIALLAHLAVEKKIWGPHLIIVPSRDGAQASKYCHTLVTKKLEKSKNKVGVNKELLIYAQQLIQLLRMIQDHLDLEIGYI</sequence>
<name>A0A5J4WNI6_9EUKA</name>
<evidence type="ECO:0000313" key="8">
    <source>
        <dbReference type="Proteomes" id="UP000324800"/>
    </source>
</evidence>
<protein>
    <submittedName>
        <fullName evidence="7">Putative helicase</fullName>
    </submittedName>
</protein>
<evidence type="ECO:0000256" key="2">
    <source>
        <dbReference type="ARBA" id="ARBA00022741"/>
    </source>
</evidence>
<reference evidence="7 8" key="1">
    <citation type="submission" date="2019-03" db="EMBL/GenBank/DDBJ databases">
        <title>Single cell metagenomics reveals metabolic interactions within the superorganism composed of flagellate Streblomastix strix and complex community of Bacteroidetes bacteria on its surface.</title>
        <authorList>
            <person name="Treitli S.C."/>
            <person name="Kolisko M."/>
            <person name="Husnik F."/>
            <person name="Keeling P."/>
            <person name="Hampl V."/>
        </authorList>
    </citation>
    <scope>NUCLEOTIDE SEQUENCE [LARGE SCALE GENOMIC DNA]</scope>
    <source>
        <strain evidence="7">ST1C</strain>
    </source>
</reference>
<dbReference type="InterPro" id="IPR050520">
    <property type="entry name" value="INO80/SWR1_helicase"/>
</dbReference>
<organism evidence="7 8">
    <name type="scientific">Streblomastix strix</name>
    <dbReference type="NCBI Taxonomy" id="222440"/>
    <lineage>
        <taxon>Eukaryota</taxon>
        <taxon>Metamonada</taxon>
        <taxon>Preaxostyla</taxon>
        <taxon>Oxymonadida</taxon>
        <taxon>Streblomastigidae</taxon>
        <taxon>Streblomastix</taxon>
    </lineage>
</organism>
<dbReference type="GO" id="GO:0004386">
    <property type="term" value="F:helicase activity"/>
    <property type="evidence" value="ECO:0007669"/>
    <property type="project" value="UniProtKB-KW"/>
</dbReference>
<dbReference type="Pfam" id="PF00176">
    <property type="entry name" value="SNF2-rel_dom"/>
    <property type="match status" value="1"/>
</dbReference>
<dbReference type="SUPFAM" id="SSF52540">
    <property type="entry name" value="P-loop containing nucleoside triphosphate hydrolases"/>
    <property type="match status" value="1"/>
</dbReference>
<dbReference type="GO" id="GO:0016887">
    <property type="term" value="F:ATP hydrolysis activity"/>
    <property type="evidence" value="ECO:0007669"/>
    <property type="project" value="TreeGrafter"/>
</dbReference>
<keyword evidence="3 7" id="KW-0347">Helicase</keyword>
<dbReference type="Gene3D" id="3.40.50.10810">
    <property type="entry name" value="Tandem AAA-ATPase domain"/>
    <property type="match status" value="1"/>
</dbReference>
<dbReference type="Proteomes" id="UP000324800">
    <property type="component" value="Unassembled WGS sequence"/>
</dbReference>